<evidence type="ECO:0000259" key="4">
    <source>
        <dbReference type="PROSITE" id="PS50932"/>
    </source>
</evidence>
<dbReference type="InterPro" id="IPR000843">
    <property type="entry name" value="HTH_LacI"/>
</dbReference>
<organism evidence="5 6">
    <name type="scientific">Blautia obeum</name>
    <dbReference type="NCBI Taxonomy" id="40520"/>
    <lineage>
        <taxon>Bacteria</taxon>
        <taxon>Bacillati</taxon>
        <taxon>Bacillota</taxon>
        <taxon>Clostridia</taxon>
        <taxon>Lachnospirales</taxon>
        <taxon>Lachnospiraceae</taxon>
        <taxon>Blautia</taxon>
    </lineage>
</organism>
<evidence type="ECO:0000256" key="2">
    <source>
        <dbReference type="ARBA" id="ARBA00023125"/>
    </source>
</evidence>
<dbReference type="Proteomes" id="UP000253208">
    <property type="component" value="Unassembled WGS sequence"/>
</dbReference>
<sequence length="354" mass="39937">MNVTINDIARATGLSTATISKYINHKKIREENRILIEKAIQELGYTPNRNAQLLRAKNTHTIGILISDLGNYFWGELVNSIIKHFTDHGYTVIVCSFFFEHQKEIDTIQDIISQHFDGVIMLPSCWHDDLYQLLQNAGIPVVMLDQIPASMRHFPVDCVISDNYRGGALLAEHLLEKGHTKVWIMEQYLDSYTIEQRIQGFVDVYQKNGIDLLKQQDSFPPVSFGSTAETITQSNLHFQKLIDSSDPPTAVFFDCYLSAMGGLSAASQARISVPQDISFVCFDDDPLFKTMSATMTCVSQDLTSMGKHAVELLLKRIHGDYTDFPKIDMLDVVFHPRRSVKDLSEHNSTASGKD</sequence>
<dbReference type="SMART" id="SM00354">
    <property type="entry name" value="HTH_LACI"/>
    <property type="match status" value="1"/>
</dbReference>
<dbReference type="InterPro" id="IPR046335">
    <property type="entry name" value="LacI/GalR-like_sensor"/>
</dbReference>
<dbReference type="PANTHER" id="PTHR30146">
    <property type="entry name" value="LACI-RELATED TRANSCRIPTIONAL REPRESSOR"/>
    <property type="match status" value="1"/>
</dbReference>
<dbReference type="Gene3D" id="3.40.50.2300">
    <property type="match status" value="2"/>
</dbReference>
<accession>A0A367G2K7</accession>
<proteinExistence type="predicted"/>
<evidence type="ECO:0000313" key="6">
    <source>
        <dbReference type="Proteomes" id="UP000253208"/>
    </source>
</evidence>
<reference evidence="5 6" key="1">
    <citation type="submission" date="2018-02" db="EMBL/GenBank/DDBJ databases">
        <title>Complete genome sequencing of Faecalibacterium prausnitzii strains isolated from the human gut.</title>
        <authorList>
            <person name="Fitzgerald B.C."/>
            <person name="Shkoporov A.N."/>
            <person name="Ross P.R."/>
            <person name="Hill C."/>
        </authorList>
    </citation>
    <scope>NUCLEOTIDE SEQUENCE [LARGE SCALE GENOMIC DNA]</scope>
    <source>
        <strain evidence="5 6">APC942/31-1</strain>
    </source>
</reference>
<evidence type="ECO:0000313" key="5">
    <source>
        <dbReference type="EMBL" id="RCH44937.1"/>
    </source>
</evidence>
<dbReference type="PROSITE" id="PS50932">
    <property type="entry name" value="HTH_LACI_2"/>
    <property type="match status" value="1"/>
</dbReference>
<evidence type="ECO:0000256" key="3">
    <source>
        <dbReference type="ARBA" id="ARBA00023163"/>
    </source>
</evidence>
<dbReference type="GO" id="GO:0000976">
    <property type="term" value="F:transcription cis-regulatory region binding"/>
    <property type="evidence" value="ECO:0007669"/>
    <property type="project" value="TreeGrafter"/>
</dbReference>
<dbReference type="AlphaFoldDB" id="A0A367G2K7"/>
<keyword evidence="2" id="KW-0238">DNA-binding</keyword>
<dbReference type="GO" id="GO:0003700">
    <property type="term" value="F:DNA-binding transcription factor activity"/>
    <property type="evidence" value="ECO:0007669"/>
    <property type="project" value="TreeGrafter"/>
</dbReference>
<dbReference type="Pfam" id="PF13377">
    <property type="entry name" value="Peripla_BP_3"/>
    <property type="match status" value="1"/>
</dbReference>
<dbReference type="InterPro" id="IPR010982">
    <property type="entry name" value="Lambda_DNA-bd_dom_sf"/>
</dbReference>
<dbReference type="CDD" id="cd01392">
    <property type="entry name" value="HTH_LacI"/>
    <property type="match status" value="1"/>
</dbReference>
<dbReference type="CDD" id="cd06267">
    <property type="entry name" value="PBP1_LacI_sugar_binding-like"/>
    <property type="match status" value="1"/>
</dbReference>
<dbReference type="SUPFAM" id="SSF47413">
    <property type="entry name" value="lambda repressor-like DNA-binding domains"/>
    <property type="match status" value="1"/>
</dbReference>
<keyword evidence="1" id="KW-0805">Transcription regulation</keyword>
<dbReference type="SUPFAM" id="SSF53822">
    <property type="entry name" value="Periplasmic binding protein-like I"/>
    <property type="match status" value="1"/>
</dbReference>
<dbReference type="RefSeq" id="WP_021977201.1">
    <property type="nucleotide sequence ID" value="NZ_PSQG01000006.1"/>
</dbReference>
<dbReference type="Gene3D" id="1.10.260.40">
    <property type="entry name" value="lambda repressor-like DNA-binding domains"/>
    <property type="match status" value="1"/>
</dbReference>
<dbReference type="InterPro" id="IPR028082">
    <property type="entry name" value="Peripla_BP_I"/>
</dbReference>
<protein>
    <submittedName>
        <fullName evidence="5">LacI family transcriptional regulator</fullName>
    </submittedName>
</protein>
<dbReference type="PANTHER" id="PTHR30146:SF109">
    <property type="entry name" value="HTH-TYPE TRANSCRIPTIONAL REGULATOR GALS"/>
    <property type="match status" value="1"/>
</dbReference>
<comment type="caution">
    <text evidence="5">The sequence shown here is derived from an EMBL/GenBank/DDBJ whole genome shotgun (WGS) entry which is preliminary data.</text>
</comment>
<dbReference type="EMBL" id="PSQG01000006">
    <property type="protein sequence ID" value="RCH44937.1"/>
    <property type="molecule type" value="Genomic_DNA"/>
</dbReference>
<gene>
    <name evidence="5" type="ORF">C4886_05670</name>
</gene>
<name>A0A367G2K7_9FIRM</name>
<evidence type="ECO:0000256" key="1">
    <source>
        <dbReference type="ARBA" id="ARBA00023015"/>
    </source>
</evidence>
<dbReference type="Pfam" id="PF00356">
    <property type="entry name" value="LacI"/>
    <property type="match status" value="1"/>
</dbReference>
<feature type="domain" description="HTH lacI-type" evidence="4">
    <location>
        <begin position="3"/>
        <end position="56"/>
    </location>
</feature>
<keyword evidence="3" id="KW-0804">Transcription</keyword>